<evidence type="ECO:0000313" key="1">
    <source>
        <dbReference type="EMBL" id="KIO07260.1"/>
    </source>
</evidence>
<proteinExistence type="predicted"/>
<dbReference type="InParanoid" id="A0A0C3P2K1"/>
<dbReference type="HOGENOM" id="CLU_2741048_0_0_1"/>
<dbReference type="Proteomes" id="UP000054217">
    <property type="component" value="Unassembled WGS sequence"/>
</dbReference>
<dbReference type="AlphaFoldDB" id="A0A0C3P2K1"/>
<accession>A0A0C3P2K1</accession>
<sequence length="71" mass="7939">MSLWSYADPFPAISHLQSHLVHVFTIAACRRLLNFVVLFPIHSNLCSRHLCFSPSVDLCPAIAHPQIVRSG</sequence>
<gene>
    <name evidence="1" type="ORF">M404DRAFT_406226</name>
</gene>
<protein>
    <submittedName>
        <fullName evidence="1">Uncharacterized protein</fullName>
    </submittedName>
</protein>
<reference evidence="2" key="2">
    <citation type="submission" date="2015-01" db="EMBL/GenBank/DDBJ databases">
        <title>Evolutionary Origins and Diversification of the Mycorrhizal Mutualists.</title>
        <authorList>
            <consortium name="DOE Joint Genome Institute"/>
            <consortium name="Mycorrhizal Genomics Consortium"/>
            <person name="Kohler A."/>
            <person name="Kuo A."/>
            <person name="Nagy L.G."/>
            <person name="Floudas D."/>
            <person name="Copeland A."/>
            <person name="Barry K.W."/>
            <person name="Cichocki N."/>
            <person name="Veneault-Fourrey C."/>
            <person name="LaButti K."/>
            <person name="Lindquist E.A."/>
            <person name="Lipzen A."/>
            <person name="Lundell T."/>
            <person name="Morin E."/>
            <person name="Murat C."/>
            <person name="Riley R."/>
            <person name="Ohm R."/>
            <person name="Sun H."/>
            <person name="Tunlid A."/>
            <person name="Henrissat B."/>
            <person name="Grigoriev I.V."/>
            <person name="Hibbett D.S."/>
            <person name="Martin F."/>
        </authorList>
    </citation>
    <scope>NUCLEOTIDE SEQUENCE [LARGE SCALE GENOMIC DNA]</scope>
    <source>
        <strain evidence="2">Marx 270</strain>
    </source>
</reference>
<dbReference type="EMBL" id="KN831960">
    <property type="protein sequence ID" value="KIO07260.1"/>
    <property type="molecule type" value="Genomic_DNA"/>
</dbReference>
<keyword evidence="2" id="KW-1185">Reference proteome</keyword>
<evidence type="ECO:0000313" key="2">
    <source>
        <dbReference type="Proteomes" id="UP000054217"/>
    </source>
</evidence>
<name>A0A0C3P2K1_PISTI</name>
<reference evidence="1 2" key="1">
    <citation type="submission" date="2014-04" db="EMBL/GenBank/DDBJ databases">
        <authorList>
            <consortium name="DOE Joint Genome Institute"/>
            <person name="Kuo A."/>
            <person name="Kohler A."/>
            <person name="Costa M.D."/>
            <person name="Nagy L.G."/>
            <person name="Floudas D."/>
            <person name="Copeland A."/>
            <person name="Barry K.W."/>
            <person name="Cichocki N."/>
            <person name="Veneault-Fourrey C."/>
            <person name="LaButti K."/>
            <person name="Lindquist E.A."/>
            <person name="Lipzen A."/>
            <person name="Lundell T."/>
            <person name="Morin E."/>
            <person name="Murat C."/>
            <person name="Sun H."/>
            <person name="Tunlid A."/>
            <person name="Henrissat B."/>
            <person name="Grigoriev I.V."/>
            <person name="Hibbett D.S."/>
            <person name="Martin F."/>
            <person name="Nordberg H.P."/>
            <person name="Cantor M.N."/>
            <person name="Hua S.X."/>
        </authorList>
    </citation>
    <scope>NUCLEOTIDE SEQUENCE [LARGE SCALE GENOMIC DNA]</scope>
    <source>
        <strain evidence="1 2">Marx 270</strain>
    </source>
</reference>
<organism evidence="1 2">
    <name type="scientific">Pisolithus tinctorius Marx 270</name>
    <dbReference type="NCBI Taxonomy" id="870435"/>
    <lineage>
        <taxon>Eukaryota</taxon>
        <taxon>Fungi</taxon>
        <taxon>Dikarya</taxon>
        <taxon>Basidiomycota</taxon>
        <taxon>Agaricomycotina</taxon>
        <taxon>Agaricomycetes</taxon>
        <taxon>Agaricomycetidae</taxon>
        <taxon>Boletales</taxon>
        <taxon>Sclerodermatineae</taxon>
        <taxon>Pisolithaceae</taxon>
        <taxon>Pisolithus</taxon>
    </lineage>
</organism>